<keyword evidence="2" id="KW-1185">Reference proteome</keyword>
<dbReference type="EMBL" id="KB743600">
    <property type="protein sequence ID" value="EOA97843.1"/>
    <property type="molecule type" value="Genomic_DNA"/>
</dbReference>
<name>R0KX31_ANAPL</name>
<proteinExistence type="predicted"/>
<protein>
    <submittedName>
        <fullName evidence="1">Uncharacterized protein</fullName>
    </submittedName>
</protein>
<gene>
    <name evidence="1" type="ORF">Anapl_13978</name>
</gene>
<reference evidence="2" key="1">
    <citation type="journal article" date="2013" name="Nat. Genet.">
        <title>The duck genome and transcriptome provide insight into an avian influenza virus reservoir species.</title>
        <authorList>
            <person name="Huang Y."/>
            <person name="Li Y."/>
            <person name="Burt D.W."/>
            <person name="Chen H."/>
            <person name="Zhang Y."/>
            <person name="Qian W."/>
            <person name="Kim H."/>
            <person name="Gan S."/>
            <person name="Zhao Y."/>
            <person name="Li J."/>
            <person name="Yi K."/>
            <person name="Feng H."/>
            <person name="Zhu P."/>
            <person name="Li B."/>
            <person name="Liu Q."/>
            <person name="Fairley S."/>
            <person name="Magor K.E."/>
            <person name="Du Z."/>
            <person name="Hu X."/>
            <person name="Goodman L."/>
            <person name="Tafer H."/>
            <person name="Vignal A."/>
            <person name="Lee T."/>
            <person name="Kim K.W."/>
            <person name="Sheng Z."/>
            <person name="An Y."/>
            <person name="Searle S."/>
            <person name="Herrero J."/>
            <person name="Groenen M.A."/>
            <person name="Crooijmans R.P."/>
            <person name="Faraut T."/>
            <person name="Cai Q."/>
            <person name="Webster R.G."/>
            <person name="Aldridge J.R."/>
            <person name="Warren W.C."/>
            <person name="Bartschat S."/>
            <person name="Kehr S."/>
            <person name="Marz M."/>
            <person name="Stadler P.F."/>
            <person name="Smith J."/>
            <person name="Kraus R.H."/>
            <person name="Zhao Y."/>
            <person name="Ren L."/>
            <person name="Fei J."/>
            <person name="Morisson M."/>
            <person name="Kaiser P."/>
            <person name="Griffin D.K."/>
            <person name="Rao M."/>
            <person name="Pitel F."/>
            <person name="Wang J."/>
            <person name="Li N."/>
        </authorList>
    </citation>
    <scope>NUCLEOTIDE SEQUENCE [LARGE SCALE GENOMIC DNA]</scope>
</reference>
<sequence>MRTHLYLIFLAAGIYAAPHISNIAELLSLLQQMKNSMTGDSLVSSIYTF</sequence>
<dbReference type="Proteomes" id="UP000296049">
    <property type="component" value="Unassembled WGS sequence"/>
</dbReference>
<evidence type="ECO:0000313" key="2">
    <source>
        <dbReference type="Proteomes" id="UP000296049"/>
    </source>
</evidence>
<evidence type="ECO:0000313" key="1">
    <source>
        <dbReference type="EMBL" id="EOA97843.1"/>
    </source>
</evidence>
<feature type="non-terminal residue" evidence="1">
    <location>
        <position position="49"/>
    </location>
</feature>
<organism evidence="1 2">
    <name type="scientific">Anas platyrhynchos</name>
    <name type="common">Mallard</name>
    <name type="synonym">Anas boschas</name>
    <dbReference type="NCBI Taxonomy" id="8839"/>
    <lineage>
        <taxon>Eukaryota</taxon>
        <taxon>Metazoa</taxon>
        <taxon>Chordata</taxon>
        <taxon>Craniata</taxon>
        <taxon>Vertebrata</taxon>
        <taxon>Euteleostomi</taxon>
        <taxon>Archelosauria</taxon>
        <taxon>Archosauria</taxon>
        <taxon>Dinosauria</taxon>
        <taxon>Saurischia</taxon>
        <taxon>Theropoda</taxon>
        <taxon>Coelurosauria</taxon>
        <taxon>Aves</taxon>
        <taxon>Neognathae</taxon>
        <taxon>Galloanserae</taxon>
        <taxon>Anseriformes</taxon>
        <taxon>Anatidae</taxon>
        <taxon>Anatinae</taxon>
        <taxon>Anas</taxon>
    </lineage>
</organism>
<accession>R0KX31</accession>
<dbReference type="AlphaFoldDB" id="R0KX31"/>